<proteinExistence type="predicted"/>
<gene>
    <name evidence="1" type="ORF">SAMN05421820_103227</name>
</gene>
<name>A0A1G9RFA7_9SPHI</name>
<sequence>MATSWFSYDDSGSITDPMNYNVVSGTPICPTPKLNICAIFAEIQFINGVQRPVITSALQAEINLAFLTKVESTNVRLKP</sequence>
<keyword evidence="2" id="KW-1185">Reference proteome</keyword>
<dbReference type="AlphaFoldDB" id="A0A1G9RFA7"/>
<protein>
    <submittedName>
        <fullName evidence="1">Uncharacterized protein</fullName>
    </submittedName>
</protein>
<evidence type="ECO:0000313" key="1">
    <source>
        <dbReference type="EMBL" id="SDM21904.1"/>
    </source>
</evidence>
<accession>A0A1G9RFA7</accession>
<reference evidence="2" key="1">
    <citation type="submission" date="2016-10" db="EMBL/GenBank/DDBJ databases">
        <authorList>
            <person name="Varghese N."/>
            <person name="Submissions S."/>
        </authorList>
    </citation>
    <scope>NUCLEOTIDE SEQUENCE [LARGE SCALE GENOMIC DNA]</scope>
    <source>
        <strain evidence="2">DSM 19110</strain>
    </source>
</reference>
<dbReference type="Proteomes" id="UP000183200">
    <property type="component" value="Unassembled WGS sequence"/>
</dbReference>
<organism evidence="1 2">
    <name type="scientific">Pedobacter steynii</name>
    <dbReference type="NCBI Taxonomy" id="430522"/>
    <lineage>
        <taxon>Bacteria</taxon>
        <taxon>Pseudomonadati</taxon>
        <taxon>Bacteroidota</taxon>
        <taxon>Sphingobacteriia</taxon>
        <taxon>Sphingobacteriales</taxon>
        <taxon>Sphingobacteriaceae</taxon>
        <taxon>Pedobacter</taxon>
    </lineage>
</organism>
<evidence type="ECO:0000313" key="2">
    <source>
        <dbReference type="Proteomes" id="UP000183200"/>
    </source>
</evidence>
<dbReference type="EMBL" id="FNGY01000003">
    <property type="protein sequence ID" value="SDM21904.1"/>
    <property type="molecule type" value="Genomic_DNA"/>
</dbReference>